<feature type="region of interest" description="Disordered" evidence="1">
    <location>
        <begin position="62"/>
        <end position="105"/>
    </location>
</feature>
<reference evidence="2 3" key="1">
    <citation type="journal article" date="2020" name="Cell">
        <title>Large-Scale Comparative Analyses of Tick Genomes Elucidate Their Genetic Diversity and Vector Capacities.</title>
        <authorList>
            <consortium name="Tick Genome and Microbiome Consortium (TIGMIC)"/>
            <person name="Jia N."/>
            <person name="Wang J."/>
            <person name="Shi W."/>
            <person name="Du L."/>
            <person name="Sun Y."/>
            <person name="Zhan W."/>
            <person name="Jiang J.F."/>
            <person name="Wang Q."/>
            <person name="Zhang B."/>
            <person name="Ji P."/>
            <person name="Bell-Sakyi L."/>
            <person name="Cui X.M."/>
            <person name="Yuan T.T."/>
            <person name="Jiang B.G."/>
            <person name="Yang W.F."/>
            <person name="Lam T.T."/>
            <person name="Chang Q.C."/>
            <person name="Ding S.J."/>
            <person name="Wang X.J."/>
            <person name="Zhu J.G."/>
            <person name="Ruan X.D."/>
            <person name="Zhao L."/>
            <person name="Wei J.T."/>
            <person name="Ye R.Z."/>
            <person name="Que T.C."/>
            <person name="Du C.H."/>
            <person name="Zhou Y.H."/>
            <person name="Cheng J.X."/>
            <person name="Dai P.F."/>
            <person name="Guo W.B."/>
            <person name="Han X.H."/>
            <person name="Huang E.J."/>
            <person name="Li L.F."/>
            <person name="Wei W."/>
            <person name="Gao Y.C."/>
            <person name="Liu J.Z."/>
            <person name="Shao H.Z."/>
            <person name="Wang X."/>
            <person name="Wang C.C."/>
            <person name="Yang T.C."/>
            <person name="Huo Q.B."/>
            <person name="Li W."/>
            <person name="Chen H.Y."/>
            <person name="Chen S.E."/>
            <person name="Zhou L.G."/>
            <person name="Ni X.B."/>
            <person name="Tian J.H."/>
            <person name="Sheng Y."/>
            <person name="Liu T."/>
            <person name="Pan Y.S."/>
            <person name="Xia L.Y."/>
            <person name="Li J."/>
            <person name="Zhao F."/>
            <person name="Cao W.C."/>
        </authorList>
    </citation>
    <scope>NUCLEOTIDE SEQUENCE [LARGE SCALE GENOMIC DNA]</scope>
    <source>
        <strain evidence="2">HaeL-2018</strain>
    </source>
</reference>
<dbReference type="Proteomes" id="UP000821853">
    <property type="component" value="Chromosome 5"/>
</dbReference>
<name>A0A9J6GLT0_HAELO</name>
<dbReference type="AlphaFoldDB" id="A0A9J6GLT0"/>
<evidence type="ECO:0000256" key="1">
    <source>
        <dbReference type="SAM" id="MobiDB-lite"/>
    </source>
</evidence>
<sequence>MAVGCHGRVANEAVQGDVGWSSFAAQEASSKLAFYNHLLNMHRDRWARRVFELVGNLSSHAMDSADLPPGAKVRHHTRPHPGAISRSIRQGSATESERWKTRRGS</sequence>
<dbReference type="VEuPathDB" id="VectorBase:HLOH_044359"/>
<accession>A0A9J6GLT0</accession>
<keyword evidence="3" id="KW-1185">Reference proteome</keyword>
<dbReference type="EMBL" id="JABSTR010000007">
    <property type="protein sequence ID" value="KAH9375140.1"/>
    <property type="molecule type" value="Genomic_DNA"/>
</dbReference>
<protein>
    <submittedName>
        <fullName evidence="2">Uncharacterized protein</fullName>
    </submittedName>
</protein>
<comment type="caution">
    <text evidence="2">The sequence shown here is derived from an EMBL/GenBank/DDBJ whole genome shotgun (WGS) entry which is preliminary data.</text>
</comment>
<organism evidence="2 3">
    <name type="scientific">Haemaphysalis longicornis</name>
    <name type="common">Bush tick</name>
    <dbReference type="NCBI Taxonomy" id="44386"/>
    <lineage>
        <taxon>Eukaryota</taxon>
        <taxon>Metazoa</taxon>
        <taxon>Ecdysozoa</taxon>
        <taxon>Arthropoda</taxon>
        <taxon>Chelicerata</taxon>
        <taxon>Arachnida</taxon>
        <taxon>Acari</taxon>
        <taxon>Parasitiformes</taxon>
        <taxon>Ixodida</taxon>
        <taxon>Ixodoidea</taxon>
        <taxon>Ixodidae</taxon>
        <taxon>Haemaphysalinae</taxon>
        <taxon>Haemaphysalis</taxon>
    </lineage>
</organism>
<evidence type="ECO:0000313" key="2">
    <source>
        <dbReference type="EMBL" id="KAH9375140.1"/>
    </source>
</evidence>
<proteinExistence type="predicted"/>
<gene>
    <name evidence="2" type="ORF">HPB48_018727</name>
</gene>
<evidence type="ECO:0000313" key="3">
    <source>
        <dbReference type="Proteomes" id="UP000821853"/>
    </source>
</evidence>